<proteinExistence type="predicted"/>
<dbReference type="AlphaFoldDB" id="A0A4P7D8R2"/>
<gene>
    <name evidence="2" type="ORF">E1956_38510</name>
</gene>
<feature type="chain" id="PRO_5020953676" evidence="1">
    <location>
        <begin position="38"/>
        <end position="273"/>
    </location>
</feature>
<organism evidence="2 3">
    <name type="scientific">Paraburkholderia pallida</name>
    <dbReference type="NCBI Taxonomy" id="2547399"/>
    <lineage>
        <taxon>Bacteria</taxon>
        <taxon>Pseudomonadati</taxon>
        <taxon>Pseudomonadota</taxon>
        <taxon>Betaproteobacteria</taxon>
        <taxon>Burkholderiales</taxon>
        <taxon>Burkholderiaceae</taxon>
        <taxon>Paraburkholderia</taxon>
    </lineage>
</organism>
<dbReference type="KEGG" id="ppai:E1956_38510"/>
<dbReference type="Proteomes" id="UP000295727">
    <property type="component" value="Chromosome 4"/>
</dbReference>
<reference evidence="2 3" key="1">
    <citation type="submission" date="2019-03" db="EMBL/GenBank/DDBJ databases">
        <title>Paraburkholderia sp. 7MH5, isolated from subtropical forest soil.</title>
        <authorList>
            <person name="Gao Z.-H."/>
            <person name="Qiu L.-H."/>
        </authorList>
    </citation>
    <scope>NUCLEOTIDE SEQUENCE [LARGE SCALE GENOMIC DNA]</scope>
    <source>
        <strain evidence="2 3">7MH5</strain>
    </source>
</reference>
<dbReference type="EMBL" id="CP038151">
    <property type="protein sequence ID" value="QBR03072.1"/>
    <property type="molecule type" value="Genomic_DNA"/>
</dbReference>
<protein>
    <submittedName>
        <fullName evidence="2">DUF2459 domain-containing protein</fullName>
    </submittedName>
</protein>
<evidence type="ECO:0000313" key="2">
    <source>
        <dbReference type="EMBL" id="QBR03072.1"/>
    </source>
</evidence>
<accession>A0A4P7D8R2</accession>
<sequence>MRTRAPSGSRESATQSCAASGRILAAALCTAIGGLLAACADTPPMPPAIPTAANGPAMTTIDLVQRDWHTDICVSSEDMDASLAVLTEGFDGARFLCFGFGERQYVVERRHDPLTMLSALLPSQAALLMTVLRASPEEAFGTPDVVHLAIGAAGRDGLQSYLRASLRTDTAGHPVRLGAGPYPGRVFYAATGTYDAFHTCNTWTARGLRSAGLPIDDAVLFAGAVMRQARHSSAALPLAPSGASSVPHLKPCVCTAKTPGPSKAPDCTPEPAL</sequence>
<keyword evidence="3" id="KW-1185">Reference proteome</keyword>
<dbReference type="InterPro" id="IPR011727">
    <property type="entry name" value="CHP02117"/>
</dbReference>
<feature type="signal peptide" evidence="1">
    <location>
        <begin position="1"/>
        <end position="37"/>
    </location>
</feature>
<dbReference type="Pfam" id="PF09601">
    <property type="entry name" value="DUF2459"/>
    <property type="match status" value="1"/>
</dbReference>
<keyword evidence="1" id="KW-0732">Signal</keyword>
<name>A0A4P7D8R2_9BURK</name>
<dbReference type="OrthoDB" id="211174at2"/>
<evidence type="ECO:0000256" key="1">
    <source>
        <dbReference type="SAM" id="SignalP"/>
    </source>
</evidence>
<evidence type="ECO:0000313" key="3">
    <source>
        <dbReference type="Proteomes" id="UP000295727"/>
    </source>
</evidence>